<comment type="caution">
    <text evidence="1">The sequence shown here is derived from an EMBL/GenBank/DDBJ whole genome shotgun (WGS) entry which is preliminary data.</text>
</comment>
<protein>
    <submittedName>
        <fullName evidence="1">Uncharacterized protein</fullName>
    </submittedName>
</protein>
<gene>
    <name evidence="1" type="ORF">Patl1_12461</name>
</gene>
<proteinExistence type="predicted"/>
<sequence length="269" mass="29481">MLLRSASSPILKPCSFRSSPEPDLGVRIRTTRPISMSLSPPIKKIPRTLSEDDLKCLHFSKKKILLNSPLTSQGLVEREEELEAEGEGETCLQKDTSYCLHDGLVLDEGSGGAGAGNGGVYGGAGGGDGESGNRSESMEGYYQRMIKKFPGDSLVLANYAKFLKEVRSDLVKAEEYCERAILAKQDERDGNVLSLYGDLIWKNYKDAPRAQSYYDQAVKSAPGDCYVLASYAQFLWDAGEDDDDDDLQVDDYKKCNTQPNLLPPLTAAS</sequence>
<dbReference type="EMBL" id="CM047904">
    <property type="protein sequence ID" value="KAJ0091078.1"/>
    <property type="molecule type" value="Genomic_DNA"/>
</dbReference>
<dbReference type="Proteomes" id="UP001164250">
    <property type="component" value="Chromosome 8"/>
</dbReference>
<accession>A0ACC1AWN9</accession>
<keyword evidence="2" id="KW-1185">Reference proteome</keyword>
<organism evidence="1 2">
    <name type="scientific">Pistacia atlantica</name>
    <dbReference type="NCBI Taxonomy" id="434234"/>
    <lineage>
        <taxon>Eukaryota</taxon>
        <taxon>Viridiplantae</taxon>
        <taxon>Streptophyta</taxon>
        <taxon>Embryophyta</taxon>
        <taxon>Tracheophyta</taxon>
        <taxon>Spermatophyta</taxon>
        <taxon>Magnoliopsida</taxon>
        <taxon>eudicotyledons</taxon>
        <taxon>Gunneridae</taxon>
        <taxon>Pentapetalae</taxon>
        <taxon>rosids</taxon>
        <taxon>malvids</taxon>
        <taxon>Sapindales</taxon>
        <taxon>Anacardiaceae</taxon>
        <taxon>Pistacia</taxon>
    </lineage>
</organism>
<evidence type="ECO:0000313" key="2">
    <source>
        <dbReference type="Proteomes" id="UP001164250"/>
    </source>
</evidence>
<reference evidence="2" key="1">
    <citation type="journal article" date="2023" name="G3 (Bethesda)">
        <title>Genome assembly and association tests identify interacting loci associated with vigor, precocity, and sex in interspecific pistachio rootstocks.</title>
        <authorList>
            <person name="Palmer W."/>
            <person name="Jacygrad E."/>
            <person name="Sagayaradj S."/>
            <person name="Cavanaugh K."/>
            <person name="Han R."/>
            <person name="Bertier L."/>
            <person name="Beede B."/>
            <person name="Kafkas S."/>
            <person name="Golino D."/>
            <person name="Preece J."/>
            <person name="Michelmore R."/>
        </authorList>
    </citation>
    <scope>NUCLEOTIDE SEQUENCE [LARGE SCALE GENOMIC DNA]</scope>
</reference>
<name>A0ACC1AWN9_9ROSI</name>
<evidence type="ECO:0000313" key="1">
    <source>
        <dbReference type="EMBL" id="KAJ0091078.1"/>
    </source>
</evidence>